<dbReference type="EMBL" id="JBDFQZ010000005">
    <property type="protein sequence ID" value="KAK9724076.1"/>
    <property type="molecule type" value="Genomic_DNA"/>
</dbReference>
<protein>
    <submittedName>
        <fullName evidence="1">Uncharacterized protein</fullName>
    </submittedName>
</protein>
<sequence>MKLELERKADDIAEYVVLIEGLHKKLSGSDKLLKEHTKLSTLTLGEKGWDCKRTLENNAALNFQSFLWSEMVLQVTVSSEGRTYAAFLQSNKDDVKHDLFLFRCSIFNGETWKMHVFSCFCFFAT</sequence>
<name>A0AAW1KUL2_SAPOF</name>
<proteinExistence type="predicted"/>
<comment type="caution">
    <text evidence="1">The sequence shown here is derived from an EMBL/GenBank/DDBJ whole genome shotgun (WGS) entry which is preliminary data.</text>
</comment>
<organism evidence="1 2">
    <name type="scientific">Saponaria officinalis</name>
    <name type="common">Common soapwort</name>
    <name type="synonym">Lychnis saponaria</name>
    <dbReference type="NCBI Taxonomy" id="3572"/>
    <lineage>
        <taxon>Eukaryota</taxon>
        <taxon>Viridiplantae</taxon>
        <taxon>Streptophyta</taxon>
        <taxon>Embryophyta</taxon>
        <taxon>Tracheophyta</taxon>
        <taxon>Spermatophyta</taxon>
        <taxon>Magnoliopsida</taxon>
        <taxon>eudicotyledons</taxon>
        <taxon>Gunneridae</taxon>
        <taxon>Pentapetalae</taxon>
        <taxon>Caryophyllales</taxon>
        <taxon>Caryophyllaceae</taxon>
        <taxon>Caryophylleae</taxon>
        <taxon>Saponaria</taxon>
    </lineage>
</organism>
<evidence type="ECO:0000313" key="1">
    <source>
        <dbReference type="EMBL" id="KAK9724076.1"/>
    </source>
</evidence>
<reference evidence="1" key="1">
    <citation type="submission" date="2024-03" db="EMBL/GenBank/DDBJ databases">
        <title>WGS assembly of Saponaria officinalis var. Norfolk2.</title>
        <authorList>
            <person name="Jenkins J."/>
            <person name="Shu S."/>
            <person name="Grimwood J."/>
            <person name="Barry K."/>
            <person name="Goodstein D."/>
            <person name="Schmutz J."/>
            <person name="Leebens-Mack J."/>
            <person name="Osbourn A."/>
        </authorList>
    </citation>
    <scope>NUCLEOTIDE SEQUENCE [LARGE SCALE GENOMIC DNA]</scope>
    <source>
        <strain evidence="1">JIC</strain>
    </source>
</reference>
<evidence type="ECO:0000313" key="2">
    <source>
        <dbReference type="Proteomes" id="UP001443914"/>
    </source>
</evidence>
<accession>A0AAW1KUL2</accession>
<dbReference type="Proteomes" id="UP001443914">
    <property type="component" value="Unassembled WGS sequence"/>
</dbReference>
<dbReference type="AlphaFoldDB" id="A0AAW1KUL2"/>
<gene>
    <name evidence="1" type="ORF">RND81_05G046200</name>
</gene>
<keyword evidence="2" id="KW-1185">Reference proteome</keyword>